<feature type="binding site" evidence="1">
    <location>
        <position position="352"/>
    </location>
    <ligand>
        <name>Zn(2+)</name>
        <dbReference type="ChEBI" id="CHEBI:29105"/>
    </ligand>
</feature>
<dbReference type="InterPro" id="IPR007822">
    <property type="entry name" value="LANC-like"/>
</dbReference>
<feature type="binding site" evidence="1">
    <location>
        <position position="302"/>
    </location>
    <ligand>
        <name>Zn(2+)</name>
        <dbReference type="ChEBI" id="CHEBI:29105"/>
    </ligand>
</feature>
<dbReference type="InterPro" id="IPR033889">
    <property type="entry name" value="LanC"/>
</dbReference>
<reference evidence="3 4" key="1">
    <citation type="submission" date="2016-06" db="EMBL/GenBank/DDBJ databases">
        <title>Complete genome sequence of Streptomyces griseochromogenes ATCC 14511, the Blasticidin S producer.</title>
        <authorList>
            <person name="Wu L."/>
        </authorList>
    </citation>
    <scope>NUCLEOTIDE SEQUENCE [LARGE SCALE GENOMIC DNA]</scope>
    <source>
        <strain evidence="3 4">ATCC 14511</strain>
    </source>
</reference>
<dbReference type="Pfam" id="PF05147">
    <property type="entry name" value="LANC_like"/>
    <property type="match status" value="1"/>
</dbReference>
<evidence type="ECO:0000256" key="2">
    <source>
        <dbReference type="SAM" id="MobiDB-lite"/>
    </source>
</evidence>
<dbReference type="PRINTS" id="PR01950">
    <property type="entry name" value="LANCSUPER"/>
</dbReference>
<dbReference type="STRING" id="68214.AVL59_25165"/>
<dbReference type="Proteomes" id="UP000092659">
    <property type="component" value="Chromosome"/>
</dbReference>
<evidence type="ECO:0000313" key="4">
    <source>
        <dbReference type="Proteomes" id="UP000092659"/>
    </source>
</evidence>
<keyword evidence="1" id="KW-0479">Metal-binding</keyword>
<protein>
    <recommendedName>
        <fullName evidence="5">Lanthionine synthetase</fullName>
    </recommendedName>
</protein>
<proteinExistence type="predicted"/>
<dbReference type="GO" id="GO:0031179">
    <property type="term" value="P:peptide modification"/>
    <property type="evidence" value="ECO:0007669"/>
    <property type="project" value="InterPro"/>
</dbReference>
<accession>A0A1B1B0N7</accession>
<dbReference type="EMBL" id="CP016279">
    <property type="protein sequence ID" value="ANP52388.1"/>
    <property type="molecule type" value="Genomic_DNA"/>
</dbReference>
<name>A0A1B1B0N7_9ACTN</name>
<dbReference type="SMART" id="SM01260">
    <property type="entry name" value="LANC_like"/>
    <property type="match status" value="1"/>
</dbReference>
<dbReference type="GO" id="GO:0046872">
    <property type="term" value="F:metal ion binding"/>
    <property type="evidence" value="ECO:0007669"/>
    <property type="project" value="UniProtKB-KW"/>
</dbReference>
<dbReference type="SUPFAM" id="SSF158745">
    <property type="entry name" value="LanC-like"/>
    <property type="match status" value="1"/>
</dbReference>
<dbReference type="Gene3D" id="1.50.10.20">
    <property type="match status" value="1"/>
</dbReference>
<feature type="region of interest" description="Disordered" evidence="2">
    <location>
        <begin position="1"/>
        <end position="32"/>
    </location>
</feature>
<evidence type="ECO:0000256" key="1">
    <source>
        <dbReference type="PIRSR" id="PIRSR607822-1"/>
    </source>
</evidence>
<evidence type="ECO:0008006" key="5">
    <source>
        <dbReference type="Google" id="ProtNLM"/>
    </source>
</evidence>
<dbReference type="KEGG" id="sgs:AVL59_25165"/>
<dbReference type="PRINTS" id="PR01955">
    <property type="entry name" value="LANCFRANKIA"/>
</dbReference>
<gene>
    <name evidence="3" type="ORF">AVL59_25165</name>
</gene>
<feature type="binding site" evidence="1">
    <location>
        <position position="351"/>
    </location>
    <ligand>
        <name>Zn(2+)</name>
        <dbReference type="ChEBI" id="CHEBI:29105"/>
    </ligand>
</feature>
<organism evidence="3 4">
    <name type="scientific">Streptomyces griseochromogenes</name>
    <dbReference type="NCBI Taxonomy" id="68214"/>
    <lineage>
        <taxon>Bacteria</taxon>
        <taxon>Bacillati</taxon>
        <taxon>Actinomycetota</taxon>
        <taxon>Actinomycetes</taxon>
        <taxon>Kitasatosporales</taxon>
        <taxon>Streptomycetaceae</taxon>
        <taxon>Streptomyces</taxon>
    </lineage>
</organism>
<keyword evidence="1" id="KW-0862">Zinc</keyword>
<dbReference type="CDD" id="cd04793">
    <property type="entry name" value="LanC"/>
    <property type="match status" value="1"/>
</dbReference>
<dbReference type="AlphaFoldDB" id="A0A1B1B0N7"/>
<sequence>MGPAQGGELPPGHGGRALPTRAGTGNPPPAPTAEAVVAEIAARAGAWSAPAGTPIGLAGGTAGTALLLVELSRADPALRPAAHARLAAAARTIGSAPGSERHGLHDGLAGLAFALKAAVRAPGDYATVRTQLDAFLRDRLARLLDLERVRLAHRTEPVPRDRFDVVNGATGLARYFLTDPVDPEPVRAVLRYLIALTEPIRRNGRTLPGWTVTAWPGREADGDLIDLGLAHGVAGPLALLSLCWAKGIRVPDQDTAIRRIVDWLTDRVRTDGTGPYWPSVYPAAAELTGGPSAPPPHRPSWCYGTPGVARAVQLAGAALGEGEWVSTAADALRAVHRRPGALAEMTDPGLCHGVAGLAHLTRVVAFDLADAELARHADALTDRLRARFDPATAFGYPTTAPPDPQDTPTFLEGAAGVALTLHRPGAPALWDAVLLVS</sequence>
<evidence type="ECO:0000313" key="3">
    <source>
        <dbReference type="EMBL" id="ANP52388.1"/>
    </source>
</evidence>